<accession>A0A2H3C3H4</accession>
<dbReference type="EMBL" id="KZ293415">
    <property type="protein sequence ID" value="PBK77625.1"/>
    <property type="molecule type" value="Genomic_DNA"/>
</dbReference>
<keyword evidence="1" id="KW-0472">Membrane</keyword>
<dbReference type="AlphaFoldDB" id="A0A2H3C3H4"/>
<organism evidence="2 3">
    <name type="scientific">Armillaria solidipes</name>
    <dbReference type="NCBI Taxonomy" id="1076256"/>
    <lineage>
        <taxon>Eukaryota</taxon>
        <taxon>Fungi</taxon>
        <taxon>Dikarya</taxon>
        <taxon>Basidiomycota</taxon>
        <taxon>Agaricomycotina</taxon>
        <taxon>Agaricomycetes</taxon>
        <taxon>Agaricomycetidae</taxon>
        <taxon>Agaricales</taxon>
        <taxon>Marasmiineae</taxon>
        <taxon>Physalacriaceae</taxon>
        <taxon>Armillaria</taxon>
    </lineage>
</organism>
<keyword evidence="3" id="KW-1185">Reference proteome</keyword>
<reference evidence="3" key="1">
    <citation type="journal article" date="2017" name="Nat. Ecol. Evol.">
        <title>Genome expansion and lineage-specific genetic innovations in the forest pathogenic fungi Armillaria.</title>
        <authorList>
            <person name="Sipos G."/>
            <person name="Prasanna A.N."/>
            <person name="Walter M.C."/>
            <person name="O'Connor E."/>
            <person name="Balint B."/>
            <person name="Krizsan K."/>
            <person name="Kiss B."/>
            <person name="Hess J."/>
            <person name="Varga T."/>
            <person name="Slot J."/>
            <person name="Riley R."/>
            <person name="Boka B."/>
            <person name="Rigling D."/>
            <person name="Barry K."/>
            <person name="Lee J."/>
            <person name="Mihaltcheva S."/>
            <person name="LaButti K."/>
            <person name="Lipzen A."/>
            <person name="Waldron R."/>
            <person name="Moloney N.M."/>
            <person name="Sperisen C."/>
            <person name="Kredics L."/>
            <person name="Vagvoelgyi C."/>
            <person name="Patrignani A."/>
            <person name="Fitzpatrick D."/>
            <person name="Nagy I."/>
            <person name="Doyle S."/>
            <person name="Anderson J.B."/>
            <person name="Grigoriev I.V."/>
            <person name="Gueldener U."/>
            <person name="Muensterkoetter M."/>
            <person name="Nagy L.G."/>
        </authorList>
    </citation>
    <scope>NUCLEOTIDE SEQUENCE [LARGE SCALE GENOMIC DNA]</scope>
    <source>
        <strain evidence="3">28-4</strain>
    </source>
</reference>
<keyword evidence="1" id="KW-0812">Transmembrane</keyword>
<sequence>MSPSLPYSRSVATTAPSFSVLSRADLLLHVSSGCGYSHSHPLVPPNSDDTWPCSIPASPRPLPDHALRLFLKFFLHHDFVQVNPYPIRRVYLLMERHSFRYWVLHRYHFVGFLAFGFSCVWGLSTMTTSNLDTILIPWVCLRRCRLTAIFFYGTGMISIAPAVCRTITYIISTAQWIGDIRCCA</sequence>
<name>A0A2H3C3H4_9AGAR</name>
<evidence type="ECO:0000256" key="1">
    <source>
        <dbReference type="SAM" id="Phobius"/>
    </source>
</evidence>
<protein>
    <submittedName>
        <fullName evidence="2">Uncharacterized protein</fullName>
    </submittedName>
</protein>
<feature type="transmembrane region" description="Helical" evidence="1">
    <location>
        <begin position="149"/>
        <end position="171"/>
    </location>
</feature>
<proteinExistence type="predicted"/>
<gene>
    <name evidence="2" type="ORF">ARMSODRAFT_183</name>
</gene>
<evidence type="ECO:0000313" key="2">
    <source>
        <dbReference type="EMBL" id="PBK77625.1"/>
    </source>
</evidence>
<feature type="transmembrane region" description="Helical" evidence="1">
    <location>
        <begin position="107"/>
        <end position="129"/>
    </location>
</feature>
<evidence type="ECO:0000313" key="3">
    <source>
        <dbReference type="Proteomes" id="UP000218334"/>
    </source>
</evidence>
<keyword evidence="1" id="KW-1133">Transmembrane helix</keyword>
<dbReference type="Proteomes" id="UP000218334">
    <property type="component" value="Unassembled WGS sequence"/>
</dbReference>